<dbReference type="RefSeq" id="WP_311704709.1">
    <property type="nucleotide sequence ID" value="NZ_JAVREL010000006.1"/>
</dbReference>
<evidence type="ECO:0000313" key="2">
    <source>
        <dbReference type="EMBL" id="MDT0343572.1"/>
    </source>
</evidence>
<evidence type="ECO:0000259" key="1">
    <source>
        <dbReference type="PROSITE" id="PS50995"/>
    </source>
</evidence>
<dbReference type="PROSITE" id="PS50995">
    <property type="entry name" value="HTH_MARR_2"/>
    <property type="match status" value="1"/>
</dbReference>
<dbReference type="InterPro" id="IPR039422">
    <property type="entry name" value="MarR/SlyA-like"/>
</dbReference>
<evidence type="ECO:0000313" key="3">
    <source>
        <dbReference type="Proteomes" id="UP001183246"/>
    </source>
</evidence>
<protein>
    <submittedName>
        <fullName evidence="2">MarR family transcriptional regulator</fullName>
    </submittedName>
</protein>
<organism evidence="2 3">
    <name type="scientific">Streptomyces litchfieldiae</name>
    <dbReference type="NCBI Taxonomy" id="3075543"/>
    <lineage>
        <taxon>Bacteria</taxon>
        <taxon>Bacillati</taxon>
        <taxon>Actinomycetota</taxon>
        <taxon>Actinomycetes</taxon>
        <taxon>Kitasatosporales</taxon>
        <taxon>Streptomycetaceae</taxon>
        <taxon>Streptomyces</taxon>
    </lineage>
</organism>
<dbReference type="Proteomes" id="UP001183246">
    <property type="component" value="Unassembled WGS sequence"/>
</dbReference>
<dbReference type="SUPFAM" id="SSF46785">
    <property type="entry name" value="Winged helix' DNA-binding domain"/>
    <property type="match status" value="1"/>
</dbReference>
<dbReference type="SMART" id="SM00347">
    <property type="entry name" value="HTH_MARR"/>
    <property type="match status" value="1"/>
</dbReference>
<feature type="domain" description="HTH marR-type" evidence="1">
    <location>
        <begin position="15"/>
        <end position="151"/>
    </location>
</feature>
<comment type="caution">
    <text evidence="2">The sequence shown here is derived from an EMBL/GenBank/DDBJ whole genome shotgun (WGS) entry which is preliminary data.</text>
</comment>
<dbReference type="Gene3D" id="1.10.10.10">
    <property type="entry name" value="Winged helix-like DNA-binding domain superfamily/Winged helix DNA-binding domain"/>
    <property type="match status" value="1"/>
</dbReference>
<dbReference type="PRINTS" id="PR00598">
    <property type="entry name" value="HTHMARR"/>
</dbReference>
<dbReference type="EMBL" id="JAVREL010000006">
    <property type="protein sequence ID" value="MDT0343572.1"/>
    <property type="molecule type" value="Genomic_DNA"/>
</dbReference>
<keyword evidence="3" id="KW-1185">Reference proteome</keyword>
<dbReference type="InterPro" id="IPR036388">
    <property type="entry name" value="WH-like_DNA-bd_sf"/>
</dbReference>
<reference evidence="3" key="1">
    <citation type="submission" date="2023-07" db="EMBL/GenBank/DDBJ databases">
        <title>30 novel species of actinomycetes from the DSMZ collection.</title>
        <authorList>
            <person name="Nouioui I."/>
        </authorList>
    </citation>
    <scope>NUCLEOTIDE SEQUENCE [LARGE SCALE GENOMIC DNA]</scope>
    <source>
        <strain evidence="3">DSM 44938</strain>
    </source>
</reference>
<dbReference type="PANTHER" id="PTHR33164:SF57">
    <property type="entry name" value="MARR-FAMILY TRANSCRIPTIONAL REGULATOR"/>
    <property type="match status" value="1"/>
</dbReference>
<proteinExistence type="predicted"/>
<name>A0ABU2MQ96_9ACTN</name>
<sequence>MSTSLPEAAAVSADVTEIERALSRVAYLASRARQHERLMASAGVPLDRAAVVLLRQIAESESLRPGELAVRLGVEASHITRQVQRLQRAGYVTRVPDPEDRRAQRIELTPSGREAIDRVREASRRGMQAALSDWSPEELRQLATLFHRMVDDFLAYAAESDGAGDRHPA</sequence>
<dbReference type="Pfam" id="PF01047">
    <property type="entry name" value="MarR"/>
    <property type="match status" value="1"/>
</dbReference>
<dbReference type="PANTHER" id="PTHR33164">
    <property type="entry name" value="TRANSCRIPTIONAL REGULATOR, MARR FAMILY"/>
    <property type="match status" value="1"/>
</dbReference>
<dbReference type="InterPro" id="IPR036390">
    <property type="entry name" value="WH_DNA-bd_sf"/>
</dbReference>
<accession>A0ABU2MQ96</accession>
<dbReference type="InterPro" id="IPR000835">
    <property type="entry name" value="HTH_MarR-typ"/>
</dbReference>
<gene>
    <name evidence="2" type="ORF">RM590_13260</name>
</gene>